<keyword evidence="5" id="KW-1185">Reference proteome</keyword>
<sequence length="241" mass="27638">MSTFERKVTVGRYSLKRIVGFESFFHLAVLGGSLSIVEELIRQGADVNSSSKCWEEPLHIALKTGRHDMNELHKAVRHNDLENLRSNIRPANINSTTRRGLTVLHYAVLLDNVNAVKVLFQENRAENDDFYFEFTQDIQQEAVCNNSLPNVNIGDNRGLTAVHLAVMNNNIEILSLLLRNKADVNIRDNFYRTPLHYTTSRTATQLLLTHSSRKLCFECLRNTFNKREYEATPLSDLRTTF</sequence>
<dbReference type="EMBL" id="CAJPWZ010001022">
    <property type="protein sequence ID" value="CAG2205307.1"/>
    <property type="molecule type" value="Genomic_DNA"/>
</dbReference>
<dbReference type="OrthoDB" id="2122982at2759"/>
<evidence type="ECO:0000256" key="3">
    <source>
        <dbReference type="PROSITE-ProRule" id="PRU00023"/>
    </source>
</evidence>
<dbReference type="Pfam" id="PF13637">
    <property type="entry name" value="Ank_4"/>
    <property type="match status" value="1"/>
</dbReference>
<dbReference type="SMART" id="SM00248">
    <property type="entry name" value="ANK"/>
    <property type="match status" value="3"/>
</dbReference>
<dbReference type="SUPFAM" id="SSF48403">
    <property type="entry name" value="Ankyrin repeat"/>
    <property type="match status" value="1"/>
</dbReference>
<feature type="repeat" description="ANK" evidence="3">
    <location>
        <begin position="20"/>
        <end position="52"/>
    </location>
</feature>
<organism evidence="4 5">
    <name type="scientific">Mytilus edulis</name>
    <name type="common">Blue mussel</name>
    <dbReference type="NCBI Taxonomy" id="6550"/>
    <lineage>
        <taxon>Eukaryota</taxon>
        <taxon>Metazoa</taxon>
        <taxon>Spiralia</taxon>
        <taxon>Lophotrochozoa</taxon>
        <taxon>Mollusca</taxon>
        <taxon>Bivalvia</taxon>
        <taxon>Autobranchia</taxon>
        <taxon>Pteriomorphia</taxon>
        <taxon>Mytilida</taxon>
        <taxon>Mytiloidea</taxon>
        <taxon>Mytilidae</taxon>
        <taxon>Mytilinae</taxon>
        <taxon>Mytilus</taxon>
    </lineage>
</organism>
<dbReference type="AlphaFoldDB" id="A0A8S3RJN8"/>
<evidence type="ECO:0000256" key="2">
    <source>
        <dbReference type="ARBA" id="ARBA00023043"/>
    </source>
</evidence>
<name>A0A8S3RJN8_MYTED</name>
<dbReference type="InterPro" id="IPR036770">
    <property type="entry name" value="Ankyrin_rpt-contain_sf"/>
</dbReference>
<dbReference type="PANTHER" id="PTHR24198">
    <property type="entry name" value="ANKYRIN REPEAT AND PROTEIN KINASE DOMAIN-CONTAINING PROTEIN"/>
    <property type="match status" value="1"/>
</dbReference>
<dbReference type="PANTHER" id="PTHR24198:SF165">
    <property type="entry name" value="ANKYRIN REPEAT-CONTAINING PROTEIN-RELATED"/>
    <property type="match status" value="1"/>
</dbReference>
<keyword evidence="1" id="KW-0677">Repeat</keyword>
<protein>
    <submittedName>
        <fullName evidence="4">Uncharacterized protein</fullName>
    </submittedName>
</protein>
<keyword evidence="2 3" id="KW-0040">ANK repeat</keyword>
<feature type="repeat" description="ANK" evidence="3">
    <location>
        <begin position="157"/>
        <end position="189"/>
    </location>
</feature>
<comment type="caution">
    <text evidence="4">The sequence shown here is derived from an EMBL/GenBank/DDBJ whole genome shotgun (WGS) entry which is preliminary data.</text>
</comment>
<dbReference type="PROSITE" id="PS50088">
    <property type="entry name" value="ANK_REPEAT"/>
    <property type="match status" value="2"/>
</dbReference>
<proteinExistence type="predicted"/>
<evidence type="ECO:0000313" key="4">
    <source>
        <dbReference type="EMBL" id="CAG2205307.1"/>
    </source>
</evidence>
<dbReference type="InterPro" id="IPR002110">
    <property type="entry name" value="Ankyrin_rpt"/>
</dbReference>
<evidence type="ECO:0000256" key="1">
    <source>
        <dbReference type="ARBA" id="ARBA00022737"/>
    </source>
</evidence>
<evidence type="ECO:0000313" key="5">
    <source>
        <dbReference type="Proteomes" id="UP000683360"/>
    </source>
</evidence>
<dbReference type="Gene3D" id="1.25.40.20">
    <property type="entry name" value="Ankyrin repeat-containing domain"/>
    <property type="match status" value="3"/>
</dbReference>
<gene>
    <name evidence="4" type="ORF">MEDL_19863</name>
</gene>
<accession>A0A8S3RJN8</accession>
<dbReference type="PROSITE" id="PS50297">
    <property type="entry name" value="ANK_REP_REGION"/>
    <property type="match status" value="2"/>
</dbReference>
<reference evidence="4" key="1">
    <citation type="submission" date="2021-03" db="EMBL/GenBank/DDBJ databases">
        <authorList>
            <person name="Bekaert M."/>
        </authorList>
    </citation>
    <scope>NUCLEOTIDE SEQUENCE</scope>
</reference>
<dbReference type="Proteomes" id="UP000683360">
    <property type="component" value="Unassembled WGS sequence"/>
</dbReference>
<dbReference type="Pfam" id="PF12796">
    <property type="entry name" value="Ank_2"/>
    <property type="match status" value="1"/>
</dbReference>